<feature type="compositionally biased region" description="Gly residues" evidence="1">
    <location>
        <begin position="139"/>
        <end position="157"/>
    </location>
</feature>
<accession>A0A438IK07</accession>
<reference evidence="2 3" key="1">
    <citation type="journal article" date="2018" name="PLoS Genet.">
        <title>Population sequencing reveals clonal diversity and ancestral inbreeding in the grapevine cultivar Chardonnay.</title>
        <authorList>
            <person name="Roach M.J."/>
            <person name="Johnson D.L."/>
            <person name="Bohlmann J."/>
            <person name="van Vuuren H.J."/>
            <person name="Jones S.J."/>
            <person name="Pretorius I.S."/>
            <person name="Schmidt S.A."/>
            <person name="Borneman A.R."/>
        </authorList>
    </citation>
    <scope>NUCLEOTIDE SEQUENCE [LARGE SCALE GENOMIC DNA]</scope>
    <source>
        <strain evidence="3">cv. Chardonnay</strain>
        <tissue evidence="2">Leaf</tissue>
    </source>
</reference>
<comment type="caution">
    <text evidence="2">The sequence shown here is derived from an EMBL/GenBank/DDBJ whole genome shotgun (WGS) entry which is preliminary data.</text>
</comment>
<feature type="region of interest" description="Disordered" evidence="1">
    <location>
        <begin position="186"/>
        <end position="213"/>
    </location>
</feature>
<feature type="region of interest" description="Disordered" evidence="1">
    <location>
        <begin position="45"/>
        <end position="88"/>
    </location>
</feature>
<feature type="region of interest" description="Disordered" evidence="1">
    <location>
        <begin position="133"/>
        <end position="166"/>
    </location>
</feature>
<gene>
    <name evidence="2" type="ORF">CK203_032253</name>
</gene>
<evidence type="ECO:0000313" key="2">
    <source>
        <dbReference type="EMBL" id="RVW97040.1"/>
    </source>
</evidence>
<feature type="compositionally biased region" description="Gly residues" evidence="1">
    <location>
        <begin position="200"/>
        <end position="213"/>
    </location>
</feature>
<protein>
    <submittedName>
        <fullName evidence="2">Uncharacterized protein</fullName>
    </submittedName>
</protein>
<dbReference type="AlphaFoldDB" id="A0A438IK07"/>
<evidence type="ECO:0000256" key="1">
    <source>
        <dbReference type="SAM" id="MobiDB-lite"/>
    </source>
</evidence>
<organism evidence="2 3">
    <name type="scientific">Vitis vinifera</name>
    <name type="common">Grape</name>
    <dbReference type="NCBI Taxonomy" id="29760"/>
    <lineage>
        <taxon>Eukaryota</taxon>
        <taxon>Viridiplantae</taxon>
        <taxon>Streptophyta</taxon>
        <taxon>Embryophyta</taxon>
        <taxon>Tracheophyta</taxon>
        <taxon>Spermatophyta</taxon>
        <taxon>Magnoliopsida</taxon>
        <taxon>eudicotyledons</taxon>
        <taxon>Gunneridae</taxon>
        <taxon>Pentapetalae</taxon>
        <taxon>rosids</taxon>
        <taxon>Vitales</taxon>
        <taxon>Vitaceae</taxon>
        <taxon>Viteae</taxon>
        <taxon>Vitis</taxon>
    </lineage>
</organism>
<sequence length="213" mass="21441">MLRRGSQGCSERGSVLNVEDKSWDSDGWGNLPGLKVHNPPSRATLSGGWGSWCRSKASDKNQGGGGGTDGWGNDKASGGNGSCHAPRPAPRELYLEKNRKNKISNLYLGVVPGRLGVVVLVLRATVVLIGEGSTTVTNGTGGDGVGKGDWVGSGSESGGRENKSNVDGDVAWDAACSKGNAASKVANIGWGSGKSNTTLSGGGNGWSGGGSGG</sequence>
<evidence type="ECO:0000313" key="3">
    <source>
        <dbReference type="Proteomes" id="UP000288805"/>
    </source>
</evidence>
<dbReference type="Proteomes" id="UP000288805">
    <property type="component" value="Unassembled WGS sequence"/>
</dbReference>
<dbReference type="EMBL" id="QGNW01000104">
    <property type="protein sequence ID" value="RVW97040.1"/>
    <property type="molecule type" value="Genomic_DNA"/>
</dbReference>
<proteinExistence type="predicted"/>
<name>A0A438IK07_VITVI</name>